<protein>
    <recommendedName>
        <fullName evidence="2">HIRAN domain-containing protein</fullName>
    </recommendedName>
</protein>
<sequence>MEVEVSSCICSLYVYKDIWDPYIGEELVCSPQMNTPHDYYAVAVYNSSTIVGHIPKVLSKLCWLF</sequence>
<accession>A0A1X7V8J1</accession>
<organism evidence="1">
    <name type="scientific">Amphimedon queenslandica</name>
    <name type="common">Sponge</name>
    <dbReference type="NCBI Taxonomy" id="400682"/>
    <lineage>
        <taxon>Eukaryota</taxon>
        <taxon>Metazoa</taxon>
        <taxon>Porifera</taxon>
        <taxon>Demospongiae</taxon>
        <taxon>Heteroscleromorpha</taxon>
        <taxon>Haplosclerida</taxon>
        <taxon>Niphatidae</taxon>
        <taxon>Amphimedon</taxon>
    </lineage>
</organism>
<name>A0A1X7V8J1_AMPQE</name>
<dbReference type="InParanoid" id="A0A1X7V8J1"/>
<evidence type="ECO:0000313" key="1">
    <source>
        <dbReference type="EnsemblMetazoa" id="Aqu2.1.36303_001"/>
    </source>
</evidence>
<dbReference type="AlphaFoldDB" id="A0A1X7V8J1"/>
<evidence type="ECO:0008006" key="2">
    <source>
        <dbReference type="Google" id="ProtNLM"/>
    </source>
</evidence>
<reference evidence="1" key="1">
    <citation type="submission" date="2017-05" db="UniProtKB">
        <authorList>
            <consortium name="EnsemblMetazoa"/>
        </authorList>
    </citation>
    <scope>IDENTIFICATION</scope>
</reference>
<dbReference type="Gene3D" id="3.30.70.2330">
    <property type="match status" value="1"/>
</dbReference>
<dbReference type="EnsemblMetazoa" id="Aqu2.1.36303_001">
    <property type="protein sequence ID" value="Aqu2.1.36303_001"/>
    <property type="gene ID" value="Aqu2.1.36303"/>
</dbReference>
<proteinExistence type="predicted"/>